<keyword evidence="3" id="KW-1185">Reference proteome</keyword>
<keyword evidence="1" id="KW-0812">Transmembrane</keyword>
<reference evidence="3" key="1">
    <citation type="submission" date="2017-02" db="EMBL/GenBank/DDBJ databases">
        <authorList>
            <person name="Varghese N."/>
            <person name="Submissions S."/>
        </authorList>
    </citation>
    <scope>NUCLEOTIDE SEQUENCE [LARGE SCALE GENOMIC DNA]</scope>
    <source>
        <strain evidence="3">ATCC 700200</strain>
    </source>
</reference>
<dbReference type="RefSeq" id="WP_078816096.1">
    <property type="nucleotide sequence ID" value="NZ_FUYE01000028.1"/>
</dbReference>
<dbReference type="OrthoDB" id="196724at2"/>
<proteinExistence type="predicted"/>
<keyword evidence="1" id="KW-0472">Membrane</keyword>
<sequence>MKATFQAAEPVPLETSRVRKARQHPRPGRIWMVSLVLALSWIGLMTFVVSGCLLLGQGAAHYGWLALSGLGLFVGMRVVGFLFAQRLHCTLCHGTVLQEKRCHKHAEAQRIPPLSYRSSAVLSVLFTGTFRCMYCGTPYRLRK</sequence>
<evidence type="ECO:0000313" key="3">
    <source>
        <dbReference type="Proteomes" id="UP000190774"/>
    </source>
</evidence>
<dbReference type="STRING" id="48467.SAMN02745166_04985"/>
<organism evidence="2 3">
    <name type="scientific">Prosthecobacter debontii</name>
    <dbReference type="NCBI Taxonomy" id="48467"/>
    <lineage>
        <taxon>Bacteria</taxon>
        <taxon>Pseudomonadati</taxon>
        <taxon>Verrucomicrobiota</taxon>
        <taxon>Verrucomicrobiia</taxon>
        <taxon>Verrucomicrobiales</taxon>
        <taxon>Verrucomicrobiaceae</taxon>
        <taxon>Prosthecobacter</taxon>
    </lineage>
</organism>
<gene>
    <name evidence="2" type="ORF">SAMN02745166_04985</name>
</gene>
<accession>A0A1T4Z3J1</accession>
<dbReference type="Proteomes" id="UP000190774">
    <property type="component" value="Unassembled WGS sequence"/>
</dbReference>
<protein>
    <submittedName>
        <fullName evidence="2">Uncharacterized protein</fullName>
    </submittedName>
</protein>
<feature type="transmembrane region" description="Helical" evidence="1">
    <location>
        <begin position="62"/>
        <end position="84"/>
    </location>
</feature>
<evidence type="ECO:0000313" key="2">
    <source>
        <dbReference type="EMBL" id="SKB08612.1"/>
    </source>
</evidence>
<evidence type="ECO:0000256" key="1">
    <source>
        <dbReference type="SAM" id="Phobius"/>
    </source>
</evidence>
<name>A0A1T4Z3J1_9BACT</name>
<dbReference type="EMBL" id="FUYE01000028">
    <property type="protein sequence ID" value="SKB08612.1"/>
    <property type="molecule type" value="Genomic_DNA"/>
</dbReference>
<keyword evidence="1" id="KW-1133">Transmembrane helix</keyword>
<feature type="transmembrane region" description="Helical" evidence="1">
    <location>
        <begin position="30"/>
        <end position="56"/>
    </location>
</feature>
<dbReference type="AlphaFoldDB" id="A0A1T4Z3J1"/>